<dbReference type="InterPro" id="IPR028082">
    <property type="entry name" value="Peripla_BP_I"/>
</dbReference>
<dbReference type="GO" id="GO:0003700">
    <property type="term" value="F:DNA-binding transcription factor activity"/>
    <property type="evidence" value="ECO:0007669"/>
    <property type="project" value="TreeGrafter"/>
</dbReference>
<dbReference type="Gene3D" id="1.10.260.40">
    <property type="entry name" value="lambda repressor-like DNA-binding domains"/>
    <property type="match status" value="1"/>
</dbReference>
<protein>
    <submittedName>
        <fullName evidence="5">LacI family DNA-binding transcriptional regulator</fullName>
    </submittedName>
</protein>
<accession>A0A9X3UFA8</accession>
<keyword evidence="1" id="KW-0805">Transcription regulation</keyword>
<dbReference type="Pfam" id="PF00356">
    <property type="entry name" value="LacI"/>
    <property type="match status" value="1"/>
</dbReference>
<evidence type="ECO:0000256" key="1">
    <source>
        <dbReference type="ARBA" id="ARBA00023015"/>
    </source>
</evidence>
<comment type="caution">
    <text evidence="5">The sequence shown here is derived from an EMBL/GenBank/DDBJ whole genome shotgun (WGS) entry which is preliminary data.</text>
</comment>
<dbReference type="AlphaFoldDB" id="A0A9X3UFA8"/>
<dbReference type="Proteomes" id="UP001151234">
    <property type="component" value="Unassembled WGS sequence"/>
</dbReference>
<evidence type="ECO:0000313" key="6">
    <source>
        <dbReference type="Proteomes" id="UP001151234"/>
    </source>
</evidence>
<dbReference type="SUPFAM" id="SSF47413">
    <property type="entry name" value="lambda repressor-like DNA-binding domains"/>
    <property type="match status" value="1"/>
</dbReference>
<dbReference type="Pfam" id="PF13377">
    <property type="entry name" value="Peripla_BP_3"/>
    <property type="match status" value="1"/>
</dbReference>
<evidence type="ECO:0000256" key="3">
    <source>
        <dbReference type="ARBA" id="ARBA00023163"/>
    </source>
</evidence>
<keyword evidence="3" id="KW-0804">Transcription</keyword>
<sequence length="328" mass="35098">MSKRVTIKSIAKDLGISHMTVSRALSDNPNVHAKTREAVVRRAAELGYVKSAAAKAMRGDGTKIIGLLLPNIVNEFYARFANTLAEACEEGDYHLIIHLTNDDIELEQRSLQRLLEVQAMAAIMVPAPGDPGESLKRLGSMKIIQLIRQRRSDKPTASILVDDEAAIRDAVIHLAGIGHRAIAYIGADAALSSGRSRLSAFKSGLLASEVTEIAELIHVGSPSFEMGRSCARRILEERVATAIVCGGFEISNGALTALLEAGKGVLEEVEFVGYGDPSFYAWLMGGISTIRIPVDDLAFKAVDMLDGDASSGRLVSFPAELTVRGGVS</sequence>
<proteinExistence type="predicted"/>
<dbReference type="InterPro" id="IPR000843">
    <property type="entry name" value="HTH_LacI"/>
</dbReference>
<dbReference type="PANTHER" id="PTHR30146:SF109">
    <property type="entry name" value="HTH-TYPE TRANSCRIPTIONAL REGULATOR GALS"/>
    <property type="match status" value="1"/>
</dbReference>
<gene>
    <name evidence="5" type="ORF">OQ273_01785</name>
</gene>
<keyword evidence="2 5" id="KW-0238">DNA-binding</keyword>
<reference evidence="5" key="1">
    <citation type="submission" date="2022-11" db="EMBL/GenBank/DDBJ databases">
        <title>Draft genome sequence of Hoeflea poritis E7-10 and Hoeflea prorocentri PM5-8, separated from scleractinian coral Porites lutea and marine dinoflagellate.</title>
        <authorList>
            <person name="Zhang G."/>
            <person name="Wei Q."/>
            <person name="Cai L."/>
        </authorList>
    </citation>
    <scope>NUCLEOTIDE SEQUENCE</scope>
    <source>
        <strain evidence="5">PM5-8</strain>
    </source>
</reference>
<dbReference type="CDD" id="cd06267">
    <property type="entry name" value="PBP1_LacI_sugar_binding-like"/>
    <property type="match status" value="1"/>
</dbReference>
<dbReference type="InterPro" id="IPR046335">
    <property type="entry name" value="LacI/GalR-like_sensor"/>
</dbReference>
<evidence type="ECO:0000259" key="4">
    <source>
        <dbReference type="PROSITE" id="PS50932"/>
    </source>
</evidence>
<dbReference type="CDD" id="cd01392">
    <property type="entry name" value="HTH_LacI"/>
    <property type="match status" value="1"/>
</dbReference>
<dbReference type="SUPFAM" id="SSF53822">
    <property type="entry name" value="Periplasmic binding protein-like I"/>
    <property type="match status" value="1"/>
</dbReference>
<dbReference type="GO" id="GO:0000976">
    <property type="term" value="F:transcription cis-regulatory region binding"/>
    <property type="evidence" value="ECO:0007669"/>
    <property type="project" value="TreeGrafter"/>
</dbReference>
<organism evidence="5 6">
    <name type="scientific">Hoeflea prorocentri</name>
    <dbReference type="NCBI Taxonomy" id="1922333"/>
    <lineage>
        <taxon>Bacteria</taxon>
        <taxon>Pseudomonadati</taxon>
        <taxon>Pseudomonadota</taxon>
        <taxon>Alphaproteobacteria</taxon>
        <taxon>Hyphomicrobiales</taxon>
        <taxon>Rhizobiaceae</taxon>
        <taxon>Hoeflea</taxon>
    </lineage>
</organism>
<dbReference type="PANTHER" id="PTHR30146">
    <property type="entry name" value="LACI-RELATED TRANSCRIPTIONAL REPRESSOR"/>
    <property type="match status" value="1"/>
</dbReference>
<keyword evidence="6" id="KW-1185">Reference proteome</keyword>
<dbReference type="Gene3D" id="3.40.50.2300">
    <property type="match status" value="2"/>
</dbReference>
<dbReference type="RefSeq" id="WP_267988756.1">
    <property type="nucleotide sequence ID" value="NZ_JAPJZI010000001.1"/>
</dbReference>
<feature type="domain" description="HTH lacI-type" evidence="4">
    <location>
        <begin position="5"/>
        <end position="59"/>
    </location>
</feature>
<dbReference type="SMART" id="SM00354">
    <property type="entry name" value="HTH_LACI"/>
    <property type="match status" value="1"/>
</dbReference>
<dbReference type="PROSITE" id="PS50932">
    <property type="entry name" value="HTH_LACI_2"/>
    <property type="match status" value="1"/>
</dbReference>
<evidence type="ECO:0000256" key="2">
    <source>
        <dbReference type="ARBA" id="ARBA00023125"/>
    </source>
</evidence>
<dbReference type="InterPro" id="IPR010982">
    <property type="entry name" value="Lambda_DNA-bd_dom_sf"/>
</dbReference>
<dbReference type="EMBL" id="JAPJZI010000001">
    <property type="protein sequence ID" value="MDA5397290.1"/>
    <property type="molecule type" value="Genomic_DNA"/>
</dbReference>
<evidence type="ECO:0000313" key="5">
    <source>
        <dbReference type="EMBL" id="MDA5397290.1"/>
    </source>
</evidence>
<name>A0A9X3UFA8_9HYPH</name>